<dbReference type="GO" id="GO:0003690">
    <property type="term" value="F:double-stranded DNA binding"/>
    <property type="evidence" value="ECO:0007669"/>
    <property type="project" value="TreeGrafter"/>
</dbReference>
<comment type="subcellular location">
    <subcellularLocation>
        <location evidence="1">Cytoplasm</location>
        <location evidence="1">Nucleoid</location>
    </subcellularLocation>
</comment>
<protein>
    <submittedName>
        <fullName evidence="4">Nucleoid-associated protein</fullName>
    </submittedName>
</protein>
<dbReference type="RefSeq" id="WP_126687193.1">
    <property type="nucleotide sequence ID" value="NZ_RYYV01000044.1"/>
</dbReference>
<dbReference type="InterPro" id="IPR007358">
    <property type="entry name" value="Nucleoid_associated_NdpA"/>
</dbReference>
<dbReference type="PANTHER" id="PTHR38772">
    <property type="match status" value="1"/>
</dbReference>
<accession>A0A3S0PIA2</accession>
<dbReference type="GO" id="GO:0043590">
    <property type="term" value="C:bacterial nucleoid"/>
    <property type="evidence" value="ECO:0007669"/>
    <property type="project" value="TreeGrafter"/>
</dbReference>
<dbReference type="Pfam" id="PF04245">
    <property type="entry name" value="NA37"/>
    <property type="match status" value="2"/>
</dbReference>
<dbReference type="EMBL" id="RYYV01000044">
    <property type="protein sequence ID" value="RUL68721.1"/>
    <property type="molecule type" value="Genomic_DNA"/>
</dbReference>
<dbReference type="AlphaFoldDB" id="A0A3S0PIA2"/>
<evidence type="ECO:0000256" key="2">
    <source>
        <dbReference type="ARBA" id="ARBA00009035"/>
    </source>
</evidence>
<evidence type="ECO:0000313" key="4">
    <source>
        <dbReference type="EMBL" id="RUL68721.1"/>
    </source>
</evidence>
<dbReference type="Proteomes" id="UP000274358">
    <property type="component" value="Unassembled WGS sequence"/>
</dbReference>
<keyword evidence="3" id="KW-0963">Cytoplasm</keyword>
<sequence length="395" mass="43857">MDVLKNAVIHSLEKDAHDSMTTIRHAPATLDVNDRMVVQLARQLAELVGKDGNAVLWGQFAAANRQGEFPASARALMAGNFESSAFMSLSKAAMEELRSQAERKTGATGGHIFFGQYRTNGSEFLLVAMIKQKGAITLSPDLRPTEIKEIDMSKLHQAARINLTRYGLHLEDNGNDPVDGVTPPILFDEKTYLCFVNRRGREEVADYFVDALGCVKGTSSSQLTNKLLKSVKQYVRDVPEIADTFVEVKQGVVDYLQALPENHPVKLDEVIYAARARVDPIRAAHFNMLKEFLNSEECQIPDEFQLSRQALRAHIRISAKKPNWGLWFETGVVGVTNAELLYDPHQKTLTLTDLPTETVNSVESALRARGQMTLTDLPMETVDSVESALSVRGQM</sequence>
<evidence type="ECO:0000313" key="5">
    <source>
        <dbReference type="Proteomes" id="UP000274358"/>
    </source>
</evidence>
<gene>
    <name evidence="4" type="ORF">EKH80_23270</name>
</gene>
<dbReference type="OrthoDB" id="9131762at2"/>
<dbReference type="GO" id="GO:0003727">
    <property type="term" value="F:single-stranded RNA binding"/>
    <property type="evidence" value="ECO:0007669"/>
    <property type="project" value="TreeGrafter"/>
</dbReference>
<name>A0A3S0PIA2_9GAMM</name>
<comment type="similarity">
    <text evidence="2">Belongs to the YejK family.</text>
</comment>
<reference evidence="4 5" key="1">
    <citation type="submission" date="2018-12" db="EMBL/GenBank/DDBJ databases">
        <title>Dyella dinghuensis sp. nov. DHOA06 and Dyella choica sp. nov. 4M-K27, isolated from forest soil.</title>
        <authorList>
            <person name="Qiu L.-H."/>
            <person name="Gao Z.-H."/>
        </authorList>
    </citation>
    <scope>NUCLEOTIDE SEQUENCE [LARGE SCALE GENOMIC DNA]</scope>
    <source>
        <strain evidence="4 5">4M-K27</strain>
    </source>
</reference>
<proteinExistence type="inferred from homology"/>
<keyword evidence="5" id="KW-1185">Reference proteome</keyword>
<evidence type="ECO:0000256" key="3">
    <source>
        <dbReference type="ARBA" id="ARBA00022490"/>
    </source>
</evidence>
<organism evidence="4 5">
    <name type="scientific">Dyella choica</name>
    <dbReference type="NCBI Taxonomy" id="1927959"/>
    <lineage>
        <taxon>Bacteria</taxon>
        <taxon>Pseudomonadati</taxon>
        <taxon>Pseudomonadota</taxon>
        <taxon>Gammaproteobacteria</taxon>
        <taxon>Lysobacterales</taxon>
        <taxon>Rhodanobacteraceae</taxon>
        <taxon>Dyella</taxon>
    </lineage>
</organism>
<comment type="caution">
    <text evidence="4">The sequence shown here is derived from an EMBL/GenBank/DDBJ whole genome shotgun (WGS) entry which is preliminary data.</text>
</comment>
<dbReference type="PANTHER" id="PTHR38772:SF1">
    <property type="entry name" value="NUCLEOID-ASSOCIATED PROTEIN YEJK"/>
    <property type="match status" value="1"/>
</dbReference>
<evidence type="ECO:0000256" key="1">
    <source>
        <dbReference type="ARBA" id="ARBA00004453"/>
    </source>
</evidence>